<comment type="caution">
    <text evidence="2">The sequence shown here is derived from an EMBL/GenBank/DDBJ whole genome shotgun (WGS) entry which is preliminary data.</text>
</comment>
<accession>A0A0B1ZF59</accession>
<keyword evidence="3" id="KW-1185">Reference proteome</keyword>
<organism evidence="2 3">
    <name type="scientific">Novosphingobium malaysiense</name>
    <dbReference type="NCBI Taxonomy" id="1348853"/>
    <lineage>
        <taxon>Bacteria</taxon>
        <taxon>Pseudomonadati</taxon>
        <taxon>Pseudomonadota</taxon>
        <taxon>Alphaproteobacteria</taxon>
        <taxon>Sphingomonadales</taxon>
        <taxon>Sphingomonadaceae</taxon>
        <taxon>Novosphingobium</taxon>
    </lineage>
</organism>
<evidence type="ECO:0000259" key="1">
    <source>
        <dbReference type="Pfam" id="PF01636"/>
    </source>
</evidence>
<dbReference type="InterPro" id="IPR011009">
    <property type="entry name" value="Kinase-like_dom_sf"/>
</dbReference>
<evidence type="ECO:0000313" key="3">
    <source>
        <dbReference type="Proteomes" id="UP000031057"/>
    </source>
</evidence>
<name>A0A0B1ZF59_9SPHN</name>
<dbReference type="Gene3D" id="3.90.1200.10">
    <property type="match status" value="1"/>
</dbReference>
<evidence type="ECO:0000313" key="2">
    <source>
        <dbReference type="EMBL" id="KHK89105.1"/>
    </source>
</evidence>
<dbReference type="InterPro" id="IPR002575">
    <property type="entry name" value="Aminoglycoside_PTrfase"/>
</dbReference>
<dbReference type="SUPFAM" id="SSF56112">
    <property type="entry name" value="Protein kinase-like (PK-like)"/>
    <property type="match status" value="1"/>
</dbReference>
<proteinExistence type="predicted"/>
<dbReference type="AlphaFoldDB" id="A0A0B1ZF59"/>
<dbReference type="PANTHER" id="PTHR11012">
    <property type="entry name" value="PROTEIN KINASE-LIKE DOMAIN-CONTAINING"/>
    <property type="match status" value="1"/>
</dbReference>
<dbReference type="PANTHER" id="PTHR11012:SF30">
    <property type="entry name" value="PROTEIN KINASE-LIKE DOMAIN-CONTAINING"/>
    <property type="match status" value="1"/>
</dbReference>
<sequence length="371" mass="41236">MTAGSSLRLPARPEEITAEWLTSALSQTVPGAAVLDFEQDEAWYGTATKLKLRVELNDTARNAGIPASIVVKGRFAPELQITESLYEAEVKFYRDLAPKLGLNVPLCLFAGSDPLRGQHIVILEDLACRGATFCRVHNPLTFAQASSFLDNMARLHAAYWNSPEFEPGGSLQDIPFWDAVSPGAGGDHARRQLQPDAWEQHMNLPRGIGLPQRFRDRDWMIRALDALNAFGRRGDFTLLHADHHLGNLYLDGQGRAGVLDWQSPAKGAWSHDLTYFLVSALDIEDRRNWDRALVGHYINRLRDCGVVRPPSLDEAMEAFRIQIVDGLFYWAVNPVEWQEELNNCAVAPRFAIAALDHDTAGAVEAELKTAG</sequence>
<reference evidence="2 3" key="1">
    <citation type="submission" date="2014-10" db="EMBL/GenBank/DDBJ databases">
        <title>Genome sequence of Novosphingobium malaysiense MUSC 273(T).</title>
        <authorList>
            <person name="Lee L.-H."/>
        </authorList>
    </citation>
    <scope>NUCLEOTIDE SEQUENCE [LARGE SCALE GENOMIC DNA]</scope>
    <source>
        <strain evidence="2 3">MUSC 273</strain>
    </source>
</reference>
<dbReference type="STRING" id="1348853.LK12_22535"/>
<gene>
    <name evidence="2" type="ORF">LK12_22535</name>
</gene>
<dbReference type="RefSeq" id="WP_039290123.1">
    <property type="nucleotide sequence ID" value="NZ_JTDI01000009.1"/>
</dbReference>
<dbReference type="Pfam" id="PF01636">
    <property type="entry name" value="APH"/>
    <property type="match status" value="1"/>
</dbReference>
<protein>
    <recommendedName>
        <fullName evidence="1">Aminoglycoside phosphotransferase domain-containing protein</fullName>
    </recommendedName>
</protein>
<dbReference type="OrthoDB" id="3806873at2"/>
<dbReference type="Proteomes" id="UP000031057">
    <property type="component" value="Unassembled WGS sequence"/>
</dbReference>
<dbReference type="EMBL" id="JTDI01000009">
    <property type="protein sequence ID" value="KHK89105.1"/>
    <property type="molecule type" value="Genomic_DNA"/>
</dbReference>
<feature type="domain" description="Aminoglycoside phosphotransferase" evidence="1">
    <location>
        <begin position="84"/>
        <end position="298"/>
    </location>
</feature>